<keyword evidence="8 18" id="KW-0472">Membrane</keyword>
<dbReference type="GO" id="GO:0045211">
    <property type="term" value="C:postsynaptic membrane"/>
    <property type="evidence" value="ECO:0007669"/>
    <property type="project" value="UniProtKB-SubCell"/>
</dbReference>
<feature type="transmembrane region" description="Helical" evidence="18">
    <location>
        <begin position="833"/>
        <end position="854"/>
    </location>
</feature>
<dbReference type="InterPro" id="IPR001828">
    <property type="entry name" value="ANF_lig-bd_rcpt"/>
</dbReference>
<keyword evidence="3" id="KW-1003">Cell membrane</keyword>
<evidence type="ECO:0000259" key="21">
    <source>
        <dbReference type="SMART" id="SM00918"/>
    </source>
</evidence>
<dbReference type="InterPro" id="IPR001320">
    <property type="entry name" value="Iontro_rcpt_C"/>
</dbReference>
<evidence type="ECO:0000256" key="4">
    <source>
        <dbReference type="ARBA" id="ARBA00022692"/>
    </source>
</evidence>
<evidence type="ECO:0000256" key="5">
    <source>
        <dbReference type="ARBA" id="ARBA00022989"/>
    </source>
</evidence>
<keyword evidence="12" id="KW-1071">Ligand-gated ion channel</keyword>
<evidence type="ECO:0000256" key="12">
    <source>
        <dbReference type="ARBA" id="ARBA00023286"/>
    </source>
</evidence>
<feature type="binding site" evidence="15">
    <location>
        <position position="743"/>
    </location>
    <ligand>
        <name>L-glutamate</name>
        <dbReference type="ChEBI" id="CHEBI:29985"/>
    </ligand>
</feature>
<dbReference type="Pfam" id="PF01094">
    <property type="entry name" value="ANF_receptor"/>
    <property type="match status" value="1"/>
</dbReference>
<comment type="caution">
    <text evidence="22">The sequence shown here is derived from an EMBL/GenBank/DDBJ whole genome shotgun (WGS) entry which is preliminary data.</text>
</comment>
<dbReference type="SMART" id="SM00079">
    <property type="entry name" value="PBPe"/>
    <property type="match status" value="1"/>
</dbReference>
<evidence type="ECO:0000256" key="10">
    <source>
        <dbReference type="ARBA" id="ARBA00023180"/>
    </source>
</evidence>
<dbReference type="AlphaFoldDB" id="A0A8K0GM74"/>
<evidence type="ECO:0000256" key="1">
    <source>
        <dbReference type="ARBA" id="ARBA00008685"/>
    </source>
</evidence>
<keyword evidence="9" id="KW-0675">Receptor</keyword>
<dbReference type="PRINTS" id="PR00177">
    <property type="entry name" value="NMDARECEPTOR"/>
</dbReference>
<dbReference type="Gene3D" id="3.40.50.2300">
    <property type="match status" value="2"/>
</dbReference>
<dbReference type="InterPro" id="IPR028082">
    <property type="entry name" value="Peripla_BP_I"/>
</dbReference>
<feature type="chain" id="PRO_5035457770" description="Glutamate receptor" evidence="19">
    <location>
        <begin position="22"/>
        <end position="923"/>
    </location>
</feature>
<feature type="domain" description="Ionotropic glutamate receptor L-glutamate and glycine-binding" evidence="21">
    <location>
        <begin position="445"/>
        <end position="510"/>
    </location>
</feature>
<dbReference type="EMBL" id="VTPC01000571">
    <property type="protein sequence ID" value="KAF2905279.1"/>
    <property type="molecule type" value="Genomic_DNA"/>
</dbReference>
<evidence type="ECO:0000256" key="13">
    <source>
        <dbReference type="ARBA" id="ARBA00023303"/>
    </source>
</evidence>
<feature type="domain" description="Ionotropic glutamate receptor C-terminal" evidence="20">
    <location>
        <begin position="435"/>
        <end position="806"/>
    </location>
</feature>
<feature type="signal peptide" evidence="19">
    <location>
        <begin position="1"/>
        <end position="21"/>
    </location>
</feature>
<protein>
    <recommendedName>
        <fullName evidence="24">Glutamate receptor</fullName>
    </recommendedName>
</protein>
<dbReference type="OrthoDB" id="5984008at2759"/>
<keyword evidence="13" id="KW-0407">Ion channel</keyword>
<feature type="site" description="Interaction with the cone snail toxin Con-ikot-ikot" evidence="16">
    <location>
        <position position="789"/>
    </location>
</feature>
<evidence type="ECO:0000313" key="22">
    <source>
        <dbReference type="EMBL" id="KAF2905279.1"/>
    </source>
</evidence>
<feature type="disulfide bond" evidence="17">
    <location>
        <begin position="755"/>
        <end position="813"/>
    </location>
</feature>
<organism evidence="22 23">
    <name type="scientific">Ignelater luminosus</name>
    <name type="common">Cucubano</name>
    <name type="synonym">Pyrophorus luminosus</name>
    <dbReference type="NCBI Taxonomy" id="2038154"/>
    <lineage>
        <taxon>Eukaryota</taxon>
        <taxon>Metazoa</taxon>
        <taxon>Ecdysozoa</taxon>
        <taxon>Arthropoda</taxon>
        <taxon>Hexapoda</taxon>
        <taxon>Insecta</taxon>
        <taxon>Pterygota</taxon>
        <taxon>Neoptera</taxon>
        <taxon>Endopterygota</taxon>
        <taxon>Coleoptera</taxon>
        <taxon>Polyphaga</taxon>
        <taxon>Elateriformia</taxon>
        <taxon>Elateroidea</taxon>
        <taxon>Elateridae</taxon>
        <taxon>Agrypninae</taxon>
        <taxon>Pyrophorini</taxon>
        <taxon>Ignelater</taxon>
    </lineage>
</organism>
<keyword evidence="23" id="KW-1185">Reference proteome</keyword>
<dbReference type="GO" id="GO:0015276">
    <property type="term" value="F:ligand-gated monoatomic ion channel activity"/>
    <property type="evidence" value="ECO:0007669"/>
    <property type="project" value="InterPro"/>
</dbReference>
<dbReference type="FunFam" id="3.40.190.10:FF:000178">
    <property type="entry name" value="Glutamate receptor subunit"/>
    <property type="match status" value="1"/>
</dbReference>
<dbReference type="InterPro" id="IPR015683">
    <property type="entry name" value="Ionotropic_Glu_rcpt"/>
</dbReference>
<reference evidence="22" key="1">
    <citation type="submission" date="2019-08" db="EMBL/GenBank/DDBJ databases">
        <title>The genome of the North American firefly Photinus pyralis.</title>
        <authorList>
            <consortium name="Photinus pyralis genome working group"/>
            <person name="Fallon T.R."/>
            <person name="Sander Lower S.E."/>
            <person name="Weng J.-K."/>
        </authorList>
    </citation>
    <scope>NUCLEOTIDE SEQUENCE</scope>
    <source>
        <strain evidence="22">TRF0915ILg1</strain>
        <tissue evidence="22">Whole body</tissue>
    </source>
</reference>
<evidence type="ECO:0000256" key="11">
    <source>
        <dbReference type="ARBA" id="ARBA00023257"/>
    </source>
</evidence>
<feature type="transmembrane region" description="Helical" evidence="18">
    <location>
        <begin position="642"/>
        <end position="662"/>
    </location>
</feature>
<feature type="site" description="Interaction with the cone snail toxin Con-ikot-ikot" evidence="16">
    <location>
        <position position="701"/>
    </location>
</feature>
<evidence type="ECO:0000259" key="20">
    <source>
        <dbReference type="SMART" id="SM00079"/>
    </source>
</evidence>
<evidence type="ECO:0000256" key="9">
    <source>
        <dbReference type="ARBA" id="ARBA00023170"/>
    </source>
</evidence>
<keyword evidence="2" id="KW-0813">Transport</keyword>
<keyword evidence="19" id="KW-0732">Signal</keyword>
<dbReference type="CDD" id="cd06382">
    <property type="entry name" value="PBP1_iGluR_Kainate"/>
    <property type="match status" value="1"/>
</dbReference>
<evidence type="ECO:0000256" key="18">
    <source>
        <dbReference type="SAM" id="Phobius"/>
    </source>
</evidence>
<keyword evidence="6" id="KW-0770">Synapse</keyword>
<dbReference type="SUPFAM" id="SSF53850">
    <property type="entry name" value="Periplasmic binding protein-like II"/>
    <property type="match status" value="1"/>
</dbReference>
<dbReference type="Pfam" id="PF10613">
    <property type="entry name" value="Lig_chan-Glu_bd"/>
    <property type="match status" value="1"/>
</dbReference>
<dbReference type="SUPFAM" id="SSF53822">
    <property type="entry name" value="Periplasmic binding protein-like I"/>
    <property type="match status" value="1"/>
</dbReference>
<dbReference type="Proteomes" id="UP000801492">
    <property type="component" value="Unassembled WGS sequence"/>
</dbReference>
<dbReference type="SMART" id="SM00918">
    <property type="entry name" value="Lig_chan-Glu_bd"/>
    <property type="match status" value="1"/>
</dbReference>
<proteinExistence type="inferred from homology"/>
<keyword evidence="17" id="KW-1015">Disulfide bond</keyword>
<dbReference type="Gene3D" id="1.10.287.70">
    <property type="match status" value="1"/>
</dbReference>
<keyword evidence="5 18" id="KW-1133">Transmembrane helix</keyword>
<feature type="binding site" evidence="15">
    <location>
        <position position="526"/>
    </location>
    <ligand>
        <name>L-glutamate</name>
        <dbReference type="ChEBI" id="CHEBI:29985"/>
    </ligand>
</feature>
<comment type="subcellular location">
    <subcellularLocation>
        <location evidence="14">Postsynaptic cell membrane</location>
        <topology evidence="14">Multi-pass membrane protein</topology>
    </subcellularLocation>
</comment>
<keyword evidence="11" id="KW-0628">Postsynaptic cell membrane</keyword>
<dbReference type="InterPro" id="IPR019594">
    <property type="entry name" value="Glu/Gly-bd"/>
</dbReference>
<accession>A0A8K0GM74</accession>
<gene>
    <name evidence="22" type="ORF">ILUMI_00899</name>
</gene>
<comment type="similarity">
    <text evidence="1">Belongs to the glutamate-gated ion channel (TC 1.A.10.1) family.</text>
</comment>
<evidence type="ECO:0000256" key="16">
    <source>
        <dbReference type="PIRSR" id="PIRSR601508-2"/>
    </source>
</evidence>
<keyword evidence="7" id="KW-0406">Ion transport</keyword>
<keyword evidence="4 18" id="KW-0812">Transmembrane</keyword>
<evidence type="ECO:0000256" key="15">
    <source>
        <dbReference type="PIRSR" id="PIRSR601508-1"/>
    </source>
</evidence>
<dbReference type="Pfam" id="PF00060">
    <property type="entry name" value="Lig_chan"/>
    <property type="match status" value="1"/>
</dbReference>
<evidence type="ECO:0000256" key="17">
    <source>
        <dbReference type="PIRSR" id="PIRSR601508-3"/>
    </source>
</evidence>
<evidence type="ECO:0000256" key="14">
    <source>
        <dbReference type="ARBA" id="ARBA00034104"/>
    </source>
</evidence>
<evidence type="ECO:0000256" key="7">
    <source>
        <dbReference type="ARBA" id="ARBA00023065"/>
    </source>
</evidence>
<keyword evidence="10" id="KW-0325">Glycoprotein</keyword>
<dbReference type="FunFam" id="1.10.287.70:FF:000010">
    <property type="entry name" value="Putative glutamate receptor ionotropic kainate 1"/>
    <property type="match status" value="1"/>
</dbReference>
<sequence length="923" mass="103960">MRIQVLNVVIFLFIVINKVYSYQYQPNLPVGGIFEGTDENEEIAFRVAIDIVNRHGRLPYTLVPLTGRIEYDDVINAKTGSILDHTWNKPFQALETTCDLLKDGVIGIFNSLSEDNSNTVQSVCDNKEVPVVQTMLNTEHERDCCSINLYPDAEVLARAFADVVKRWQWESFTIMYENQNSLPKITEMLKIYNTTGHTVVLRQLRSSSSGDFRLALKGIWRSGQTNFVLDCTTENLGEILKQAQQIGLMTNKHKYIIINLDMHTIDLGPYQYSETNITGLRLVDPLKNIVKEAAEGIYFKRQELGFRTDEMDRFIGAWKLQAKAALIIDAIMLFANALEEVGEISAASILCNTTDNWIHGDSIYNYMKTVSREGLTGLIQFDHFGVRSDFNLDLVELREGGTIKVGTWSSKEGLNISRIAPEPEELDEDSLRNRTFIVIIALTEPYGMLKETQVKLEGNDQYEGFAIDIIHELSKLEGFNYTFIVRADKKNGDYNETTKEWSGMIGDVINRVADLAITDLTITRKRQRGVDFTSSFMDLGIQILYAKPTPETPSFFTFASPFAPEVWMLLTGAYFGVSLALFIMARLCYSEWSNPYPCVEEPEYLINQFSFRNSLWFTLGGLMQQGADIAPAGFSTRLLTGFWWFFTLIMVSSYTANLAAFLTSEVRELPFSNVEELVKRADSLGIQYGAKAEGATEGFFKNSENALFKQIGEYMTKHPDLMPKDNAIGVRKAALGSYAFFMESSSVKYEISGSCNLTSVGNKLDEKSYGIAMRKDSPYRGKLSAAVLKLQENGIIDGLTRKWWIEKRKKPECPDEGEAGEAPPLNLTHVGGIFWVSVGGTLLAFALVFIELILHTLKKYGRDHQSCMEEFTEEIKFYFKFKGMVKPVQGRKADAQSVDSKKKLGTAEGTPVSIGFTPEIVHT</sequence>
<evidence type="ECO:0000256" key="19">
    <source>
        <dbReference type="SAM" id="SignalP"/>
    </source>
</evidence>
<dbReference type="PANTHER" id="PTHR18966">
    <property type="entry name" value="IONOTROPIC GLUTAMATE RECEPTOR"/>
    <property type="match status" value="1"/>
</dbReference>
<evidence type="ECO:0000256" key="3">
    <source>
        <dbReference type="ARBA" id="ARBA00022475"/>
    </source>
</evidence>
<name>A0A8K0GM74_IGNLU</name>
<feature type="binding site" evidence="15">
    <location>
        <position position="521"/>
    </location>
    <ligand>
        <name>L-glutamate</name>
        <dbReference type="ChEBI" id="CHEBI:29985"/>
    </ligand>
</feature>
<evidence type="ECO:0000313" key="23">
    <source>
        <dbReference type="Proteomes" id="UP000801492"/>
    </source>
</evidence>
<feature type="transmembrane region" description="Helical" evidence="18">
    <location>
        <begin position="566"/>
        <end position="585"/>
    </location>
</feature>
<evidence type="ECO:0000256" key="6">
    <source>
        <dbReference type="ARBA" id="ARBA00023018"/>
    </source>
</evidence>
<dbReference type="Gene3D" id="3.40.190.10">
    <property type="entry name" value="Periplasmic binding protein-like II"/>
    <property type="match status" value="2"/>
</dbReference>
<evidence type="ECO:0000256" key="2">
    <source>
        <dbReference type="ARBA" id="ARBA00022448"/>
    </source>
</evidence>
<dbReference type="InterPro" id="IPR001508">
    <property type="entry name" value="Iono_Glu_rcpt_met"/>
</dbReference>
<dbReference type="GO" id="GO:0038023">
    <property type="term" value="F:signaling receptor activity"/>
    <property type="evidence" value="ECO:0007669"/>
    <property type="project" value="InterPro"/>
</dbReference>
<feature type="binding site" evidence="15">
    <location>
        <position position="696"/>
    </location>
    <ligand>
        <name>L-glutamate</name>
        <dbReference type="ChEBI" id="CHEBI:29985"/>
    </ligand>
</feature>
<evidence type="ECO:0008006" key="24">
    <source>
        <dbReference type="Google" id="ProtNLM"/>
    </source>
</evidence>
<evidence type="ECO:0000256" key="8">
    <source>
        <dbReference type="ARBA" id="ARBA00023136"/>
    </source>
</evidence>